<protein>
    <submittedName>
        <fullName evidence="2">Uncharacterized protein</fullName>
    </submittedName>
</protein>
<reference evidence="2" key="1">
    <citation type="submission" date="2020-08" db="EMBL/GenBank/DDBJ databases">
        <title>Genome public.</title>
        <authorList>
            <person name="Liu C."/>
            <person name="Sun Q."/>
        </authorList>
    </citation>
    <scope>NUCLEOTIDE SEQUENCE</scope>
    <source>
        <strain evidence="2">NSJ-44</strain>
    </source>
</reference>
<proteinExistence type="predicted"/>
<evidence type="ECO:0000256" key="1">
    <source>
        <dbReference type="SAM" id="Phobius"/>
    </source>
</evidence>
<sequence>MRILFVILAAVVMIASFVPLGLAFRYMRRQEDAGGFRKRIIWAFIAPVIGGAVITGLGFLML</sequence>
<name>A0A926CZ31_9FIRM</name>
<dbReference type="Proteomes" id="UP000654279">
    <property type="component" value="Unassembled WGS sequence"/>
</dbReference>
<organism evidence="2 3">
    <name type="scientific">Luoshenia tenuis</name>
    <dbReference type="NCBI Taxonomy" id="2763654"/>
    <lineage>
        <taxon>Bacteria</taxon>
        <taxon>Bacillati</taxon>
        <taxon>Bacillota</taxon>
        <taxon>Clostridia</taxon>
        <taxon>Christensenellales</taxon>
        <taxon>Christensenellaceae</taxon>
        <taxon>Luoshenia</taxon>
    </lineage>
</organism>
<keyword evidence="3" id="KW-1185">Reference proteome</keyword>
<dbReference type="RefSeq" id="WP_249284591.1">
    <property type="nucleotide sequence ID" value="NZ_JACRSO010000001.1"/>
</dbReference>
<keyword evidence="1" id="KW-1133">Transmembrane helix</keyword>
<evidence type="ECO:0000313" key="3">
    <source>
        <dbReference type="Proteomes" id="UP000654279"/>
    </source>
</evidence>
<keyword evidence="1" id="KW-0472">Membrane</keyword>
<dbReference type="EMBL" id="JACRSO010000001">
    <property type="protein sequence ID" value="MBC8528607.1"/>
    <property type="molecule type" value="Genomic_DNA"/>
</dbReference>
<accession>A0A926CZ31</accession>
<keyword evidence="1" id="KW-0812">Transmembrane</keyword>
<feature type="transmembrane region" description="Helical" evidence="1">
    <location>
        <begin position="39"/>
        <end position="60"/>
    </location>
</feature>
<dbReference type="AlphaFoldDB" id="A0A926CZ31"/>
<comment type="caution">
    <text evidence="2">The sequence shown here is derived from an EMBL/GenBank/DDBJ whole genome shotgun (WGS) entry which is preliminary data.</text>
</comment>
<gene>
    <name evidence="2" type="ORF">H8699_04040</name>
</gene>
<evidence type="ECO:0000313" key="2">
    <source>
        <dbReference type="EMBL" id="MBC8528607.1"/>
    </source>
</evidence>